<comment type="caution">
    <text evidence="2">The sequence shown here is derived from an EMBL/GenBank/DDBJ whole genome shotgun (WGS) entry which is preliminary data.</text>
</comment>
<keyword evidence="3" id="KW-1185">Reference proteome</keyword>
<dbReference type="EMBL" id="CANHGI010000005">
    <property type="protein sequence ID" value="CAI5450839.1"/>
    <property type="molecule type" value="Genomic_DNA"/>
</dbReference>
<keyword evidence="1" id="KW-0732">Signal</keyword>
<dbReference type="PANTHER" id="PTHR33272">
    <property type="entry name" value="PROTEIN CBG22877-RELATED"/>
    <property type="match status" value="1"/>
</dbReference>
<dbReference type="AlphaFoldDB" id="A0A9P1IV59"/>
<sequence>MSKLSIILLISAVCIFSINCENSVSEANYLEELTDFGISEETAQGIVDITKKAATKSTDPNETGKTIFESILKETNNYVAGRSPSDQEAYAKFVASKTNEAESVQE</sequence>
<dbReference type="Proteomes" id="UP001152747">
    <property type="component" value="Unassembled WGS sequence"/>
</dbReference>
<evidence type="ECO:0000256" key="1">
    <source>
        <dbReference type="SAM" id="SignalP"/>
    </source>
</evidence>
<proteinExistence type="predicted"/>
<name>A0A9P1IV59_9PELO</name>
<dbReference type="PANTHER" id="PTHR33272:SF7">
    <property type="entry name" value="MINOR CAPSID PROTEIN"/>
    <property type="match status" value="1"/>
</dbReference>
<dbReference type="InterPro" id="IPR027913">
    <property type="entry name" value="DUF4473"/>
</dbReference>
<evidence type="ECO:0008006" key="4">
    <source>
        <dbReference type="Google" id="ProtNLM"/>
    </source>
</evidence>
<evidence type="ECO:0000313" key="2">
    <source>
        <dbReference type="EMBL" id="CAI5450839.1"/>
    </source>
</evidence>
<organism evidence="2 3">
    <name type="scientific">Caenorhabditis angaria</name>
    <dbReference type="NCBI Taxonomy" id="860376"/>
    <lineage>
        <taxon>Eukaryota</taxon>
        <taxon>Metazoa</taxon>
        <taxon>Ecdysozoa</taxon>
        <taxon>Nematoda</taxon>
        <taxon>Chromadorea</taxon>
        <taxon>Rhabditida</taxon>
        <taxon>Rhabditina</taxon>
        <taxon>Rhabditomorpha</taxon>
        <taxon>Rhabditoidea</taxon>
        <taxon>Rhabditidae</taxon>
        <taxon>Peloderinae</taxon>
        <taxon>Caenorhabditis</taxon>
    </lineage>
</organism>
<feature type="signal peptide" evidence="1">
    <location>
        <begin position="1"/>
        <end position="20"/>
    </location>
</feature>
<gene>
    <name evidence="2" type="ORF">CAMP_LOCUS13476</name>
</gene>
<evidence type="ECO:0000313" key="3">
    <source>
        <dbReference type="Proteomes" id="UP001152747"/>
    </source>
</evidence>
<dbReference type="Pfam" id="PF14747">
    <property type="entry name" value="DUF4473"/>
    <property type="match status" value="1"/>
</dbReference>
<protein>
    <recommendedName>
        <fullName evidence="4">SXP/RAL-2 family protein Ani s 5-like cation-binding domain-containing protein</fullName>
    </recommendedName>
</protein>
<accession>A0A9P1IV59</accession>
<feature type="chain" id="PRO_5040197881" description="SXP/RAL-2 family protein Ani s 5-like cation-binding domain-containing protein" evidence="1">
    <location>
        <begin position="21"/>
        <end position="106"/>
    </location>
</feature>
<reference evidence="2" key="1">
    <citation type="submission" date="2022-11" db="EMBL/GenBank/DDBJ databases">
        <authorList>
            <person name="Kikuchi T."/>
        </authorList>
    </citation>
    <scope>NUCLEOTIDE SEQUENCE</scope>
    <source>
        <strain evidence="2">PS1010</strain>
    </source>
</reference>
<dbReference type="OrthoDB" id="5848723at2759"/>